<keyword evidence="3" id="KW-0645">Protease</keyword>
<dbReference type="OrthoDB" id="9775677at2"/>
<dbReference type="InterPro" id="IPR024079">
    <property type="entry name" value="MetalloPept_cat_dom_sf"/>
</dbReference>
<evidence type="ECO:0000256" key="4">
    <source>
        <dbReference type="ARBA" id="ARBA00022723"/>
    </source>
</evidence>
<keyword evidence="7" id="KW-0482">Metalloprotease</keyword>
<evidence type="ECO:0000256" key="9">
    <source>
        <dbReference type="SAM" id="SignalP"/>
    </source>
</evidence>
<dbReference type="GO" id="GO:0004222">
    <property type="term" value="F:metalloendopeptidase activity"/>
    <property type="evidence" value="ECO:0007669"/>
    <property type="project" value="InterPro"/>
</dbReference>
<evidence type="ECO:0000259" key="11">
    <source>
        <dbReference type="Pfam" id="PF05649"/>
    </source>
</evidence>
<keyword evidence="9" id="KW-0732">Signal</keyword>
<feature type="chain" id="PRO_5019016820" evidence="9">
    <location>
        <begin position="20"/>
        <end position="692"/>
    </location>
</feature>
<evidence type="ECO:0000313" key="13">
    <source>
        <dbReference type="Proteomes" id="UP000287198"/>
    </source>
</evidence>
<dbReference type="PANTHER" id="PTHR11733:SF167">
    <property type="entry name" value="FI17812P1-RELATED"/>
    <property type="match status" value="1"/>
</dbReference>
<evidence type="ECO:0000256" key="3">
    <source>
        <dbReference type="ARBA" id="ARBA00022670"/>
    </source>
</evidence>
<dbReference type="InterPro" id="IPR018497">
    <property type="entry name" value="Peptidase_M13_C"/>
</dbReference>
<dbReference type="CDD" id="cd08662">
    <property type="entry name" value="M13"/>
    <property type="match status" value="1"/>
</dbReference>
<evidence type="ECO:0000256" key="6">
    <source>
        <dbReference type="ARBA" id="ARBA00022833"/>
    </source>
</evidence>
<feature type="signal peptide" evidence="9">
    <location>
        <begin position="1"/>
        <end position="19"/>
    </location>
</feature>
<feature type="region of interest" description="Disordered" evidence="8">
    <location>
        <begin position="22"/>
        <end position="50"/>
    </location>
</feature>
<sequence>MRKVSTLALSVALALGVAACSPQQNQTETASEQSAEQAQKQLSSGLDMSDFNTEVRPQDDLFTYVNGGWVEKTEIPADRSRVGSFNELRDENQERLRKIIETAAASSPEPGSNADKIGDFFNSFMDVERLNELGYQPIAGDLEAINKLQNHDQVAAHFAQLSRLGVSSPFGFYVYADAKNPDVNTMYMSQSGLGLPDRDYYLKDEEKFVEIRDAYQSYIADMLTLVGYEAEAAATAAEKVLELETKLAEVQWSRVESRNADNTYNKKTMDEVQELLGEFNLGAYTEAAGIATVQEAVVRQPSYFEEFGGMFENVPLDTWQDYMSLRLVSNFSNALSEEINDRQFAFYGKVLRGTPEQEPRWKRGVDAADSALGEVLGQLYVAEYFPPEAKDRMETLVDNLIKAYGESIKELEWMSEETKQKALEKLSKFTPYIGYPSEWRDYSALVVAEDDLVGNYKRSAEFDYQENISKIGEPVKAEDWGMTPQTVNAYYSPVRNEIVFPAGILQPPFFDMNAEDAVNYGGIGAVIGHEIGHGFDDQGSKYDGDGNLKSWWTDADRAAFDERGAQLAAQYGTYEPLEGVFVNGKLTLGENIGDLAGLTIGYRAYVDSLNGEPSPVLDGFTGEQRVFLGWAQVWQTKQRDEYTRNQVLSDPHSPAYYRVNGTVVNVPAFYEAFDVKPGDDLYLPPEERVTIW</sequence>
<evidence type="ECO:0000256" key="2">
    <source>
        <dbReference type="ARBA" id="ARBA00007357"/>
    </source>
</evidence>
<evidence type="ECO:0000256" key="8">
    <source>
        <dbReference type="SAM" id="MobiDB-lite"/>
    </source>
</evidence>
<dbReference type="InterPro" id="IPR042089">
    <property type="entry name" value="Peptidase_M13_dom_2"/>
</dbReference>
<evidence type="ECO:0000313" key="12">
    <source>
        <dbReference type="EMBL" id="RUO53062.1"/>
    </source>
</evidence>
<dbReference type="Gene3D" id="1.10.1380.10">
    <property type="entry name" value="Neutral endopeptidase , domain2"/>
    <property type="match status" value="1"/>
</dbReference>
<dbReference type="SUPFAM" id="SSF55486">
    <property type="entry name" value="Metalloproteases ('zincins'), catalytic domain"/>
    <property type="match status" value="1"/>
</dbReference>
<dbReference type="GO" id="GO:0046872">
    <property type="term" value="F:metal ion binding"/>
    <property type="evidence" value="ECO:0007669"/>
    <property type="project" value="UniProtKB-KW"/>
</dbReference>
<dbReference type="AlphaFoldDB" id="A0A432XWF5"/>
<comment type="similarity">
    <text evidence="2">Belongs to the peptidase M13 family.</text>
</comment>
<evidence type="ECO:0000256" key="1">
    <source>
        <dbReference type="ARBA" id="ARBA00001947"/>
    </source>
</evidence>
<proteinExistence type="inferred from homology"/>
<dbReference type="RefSeq" id="WP_126763760.1">
    <property type="nucleotide sequence ID" value="NZ_JBHLTZ010000012.1"/>
</dbReference>
<dbReference type="Pfam" id="PF01431">
    <property type="entry name" value="Peptidase_M13"/>
    <property type="match status" value="1"/>
</dbReference>
<name>A0A432XWF5_9GAMM</name>
<keyword evidence="5" id="KW-0378">Hydrolase</keyword>
<dbReference type="PROSITE" id="PS51885">
    <property type="entry name" value="NEPRILYSIN"/>
    <property type="match status" value="1"/>
</dbReference>
<dbReference type="PANTHER" id="PTHR11733">
    <property type="entry name" value="ZINC METALLOPROTEASE FAMILY M13 NEPRILYSIN-RELATED"/>
    <property type="match status" value="1"/>
</dbReference>
<dbReference type="GO" id="GO:0005886">
    <property type="term" value="C:plasma membrane"/>
    <property type="evidence" value="ECO:0007669"/>
    <property type="project" value="TreeGrafter"/>
</dbReference>
<dbReference type="PRINTS" id="PR00786">
    <property type="entry name" value="NEPRILYSIN"/>
</dbReference>
<evidence type="ECO:0000259" key="10">
    <source>
        <dbReference type="Pfam" id="PF01431"/>
    </source>
</evidence>
<feature type="compositionally biased region" description="Low complexity" evidence="8">
    <location>
        <begin position="22"/>
        <end position="39"/>
    </location>
</feature>
<evidence type="ECO:0000256" key="5">
    <source>
        <dbReference type="ARBA" id="ARBA00022801"/>
    </source>
</evidence>
<comment type="cofactor">
    <cofactor evidence="1">
        <name>Zn(2+)</name>
        <dbReference type="ChEBI" id="CHEBI:29105"/>
    </cofactor>
</comment>
<feature type="domain" description="Peptidase M13 N-terminal" evidence="11">
    <location>
        <begin position="57"/>
        <end position="436"/>
    </location>
</feature>
<comment type="caution">
    <text evidence="12">The sequence shown here is derived from an EMBL/GenBank/DDBJ whole genome shotgun (WGS) entry which is preliminary data.</text>
</comment>
<dbReference type="Proteomes" id="UP000287198">
    <property type="component" value="Unassembled WGS sequence"/>
</dbReference>
<dbReference type="Pfam" id="PF05649">
    <property type="entry name" value="Peptidase_M13_N"/>
    <property type="match status" value="1"/>
</dbReference>
<accession>A0A432XWF5</accession>
<evidence type="ECO:0000256" key="7">
    <source>
        <dbReference type="ARBA" id="ARBA00023049"/>
    </source>
</evidence>
<keyword evidence="6" id="KW-0862">Zinc</keyword>
<dbReference type="InterPro" id="IPR008753">
    <property type="entry name" value="Peptidase_M13_N"/>
</dbReference>
<dbReference type="GO" id="GO:0016485">
    <property type="term" value="P:protein processing"/>
    <property type="evidence" value="ECO:0007669"/>
    <property type="project" value="TreeGrafter"/>
</dbReference>
<organism evidence="12 13">
    <name type="scientific">Pseudidiomarina halophila</name>
    <dbReference type="NCBI Taxonomy" id="1449799"/>
    <lineage>
        <taxon>Bacteria</taxon>
        <taxon>Pseudomonadati</taxon>
        <taxon>Pseudomonadota</taxon>
        <taxon>Gammaproteobacteria</taxon>
        <taxon>Alteromonadales</taxon>
        <taxon>Idiomarinaceae</taxon>
        <taxon>Pseudidiomarina</taxon>
    </lineage>
</organism>
<feature type="compositionally biased region" description="Polar residues" evidence="8">
    <location>
        <begin position="40"/>
        <end position="50"/>
    </location>
</feature>
<feature type="domain" description="Peptidase M13 C-terminal" evidence="10">
    <location>
        <begin position="488"/>
        <end position="689"/>
    </location>
</feature>
<dbReference type="InterPro" id="IPR000718">
    <property type="entry name" value="Peptidase_M13"/>
</dbReference>
<gene>
    <name evidence="12" type="ORF">CWI69_08535</name>
</gene>
<dbReference type="EMBL" id="PIPW01000002">
    <property type="protein sequence ID" value="RUO53062.1"/>
    <property type="molecule type" value="Genomic_DNA"/>
</dbReference>
<keyword evidence="13" id="KW-1185">Reference proteome</keyword>
<dbReference type="PROSITE" id="PS51257">
    <property type="entry name" value="PROKAR_LIPOPROTEIN"/>
    <property type="match status" value="1"/>
</dbReference>
<reference evidence="13" key="1">
    <citation type="journal article" date="2018" name="Front. Microbiol.">
        <title>Genome-Based Analysis Reveals the Taxonomy and Diversity of the Family Idiomarinaceae.</title>
        <authorList>
            <person name="Liu Y."/>
            <person name="Lai Q."/>
            <person name="Shao Z."/>
        </authorList>
    </citation>
    <scope>NUCLEOTIDE SEQUENCE [LARGE SCALE GENOMIC DNA]</scope>
    <source>
        <strain evidence="13">BH195</strain>
    </source>
</reference>
<dbReference type="Gene3D" id="3.40.390.10">
    <property type="entry name" value="Collagenase (Catalytic Domain)"/>
    <property type="match status" value="1"/>
</dbReference>
<protein>
    <submittedName>
        <fullName evidence="12">Peptidase M13</fullName>
    </submittedName>
</protein>
<keyword evidence="4" id="KW-0479">Metal-binding</keyword>